<dbReference type="EMBL" id="CP047418">
    <property type="protein sequence ID" value="QLL78118.1"/>
    <property type="molecule type" value="Genomic_DNA"/>
</dbReference>
<keyword evidence="1" id="KW-0472">Membrane</keyword>
<dbReference type="PANTHER" id="PTHR43229:SF2">
    <property type="entry name" value="NODULATION PROTEIN J"/>
    <property type="match status" value="1"/>
</dbReference>
<feature type="transmembrane region" description="Helical" evidence="1">
    <location>
        <begin position="257"/>
        <end position="280"/>
    </location>
</feature>
<dbReference type="InterPro" id="IPR051784">
    <property type="entry name" value="Nod_factor_ABC_transporter"/>
</dbReference>
<feature type="transmembrane region" description="Helical" evidence="1">
    <location>
        <begin position="12"/>
        <end position="37"/>
    </location>
</feature>
<dbReference type="RefSeq" id="WP_180848416.1">
    <property type="nucleotide sequence ID" value="NZ_CP047418.1"/>
</dbReference>
<dbReference type="Proteomes" id="UP000510886">
    <property type="component" value="Chromosome"/>
</dbReference>
<keyword evidence="1" id="KW-1133">Transmembrane helix</keyword>
<evidence type="ECO:0000313" key="3">
    <source>
        <dbReference type="Proteomes" id="UP000510886"/>
    </source>
</evidence>
<keyword evidence="1" id="KW-0812">Transmembrane</keyword>
<feature type="transmembrane region" description="Helical" evidence="1">
    <location>
        <begin position="178"/>
        <end position="200"/>
    </location>
</feature>
<proteinExistence type="predicted"/>
<gene>
    <name evidence="2" type="ORF">GTO87_05575</name>
</gene>
<reference evidence="2 3" key="1">
    <citation type="submission" date="2020-01" db="EMBL/GenBank/DDBJ databases">
        <title>Complete and circular genome sequences of six lactobacillus isolates from horses.</title>
        <authorList>
            <person name="Hassan H.M."/>
        </authorList>
    </citation>
    <scope>NUCLEOTIDE SEQUENCE [LARGE SCALE GENOMIC DNA]</scope>
    <source>
        <strain evidence="2 3">1A</strain>
    </source>
</reference>
<evidence type="ECO:0000256" key="1">
    <source>
        <dbReference type="SAM" id="Phobius"/>
    </source>
</evidence>
<name>A0A7H9EK77_9LACO</name>
<feature type="transmembrane region" description="Helical" evidence="1">
    <location>
        <begin position="140"/>
        <end position="166"/>
    </location>
</feature>
<feature type="transmembrane region" description="Helical" evidence="1">
    <location>
        <begin position="102"/>
        <end position="128"/>
    </location>
</feature>
<protein>
    <submittedName>
        <fullName evidence="2">ABC transporter permease</fullName>
    </submittedName>
</protein>
<dbReference type="PROSITE" id="PS51257">
    <property type="entry name" value="PROKAR_LIPOPROTEIN"/>
    <property type="match status" value="1"/>
</dbReference>
<feature type="transmembrane region" description="Helical" evidence="1">
    <location>
        <begin position="57"/>
        <end position="81"/>
    </location>
</feature>
<accession>A0A7H9EK77</accession>
<organism evidence="2 3">
    <name type="scientific">Ligilactobacillus saerimneri</name>
    <dbReference type="NCBI Taxonomy" id="228229"/>
    <lineage>
        <taxon>Bacteria</taxon>
        <taxon>Bacillati</taxon>
        <taxon>Bacillota</taxon>
        <taxon>Bacilli</taxon>
        <taxon>Lactobacillales</taxon>
        <taxon>Lactobacillaceae</taxon>
        <taxon>Ligilactobacillus</taxon>
    </lineage>
</organism>
<dbReference type="KEGG" id="lsw:GTO87_05575"/>
<dbReference type="AlphaFoldDB" id="A0A7H9EK77"/>
<sequence length="286" mass="31070">MRFLWWRNIKLYFANTVSVIMSCLGALIAFFIFIGFLQRNLAATWSGTPSIITILDLWMMAGIITVAGITTSFQVLGQLVRDRASQAAIDLWLTDITRIRTYGAYILVATAISFVMQVVTGLVMGMYFTIVDKVTIPSSAYLPAVGYLLLGAVVATLVNALIILPIRSEVTCSRIEAIIGAGAGFIVATYIPLGALSSHIQALVKIFPSSYEAAALRGLFLQATFDAHLSSAVRNHLQTYLGLHFATHGYDLSGIRLAITMVGMIGVAVILVVVSSYIIGKRDLRR</sequence>
<evidence type="ECO:0000313" key="2">
    <source>
        <dbReference type="EMBL" id="QLL78118.1"/>
    </source>
</evidence>
<dbReference type="PANTHER" id="PTHR43229">
    <property type="entry name" value="NODULATION PROTEIN J"/>
    <property type="match status" value="1"/>
</dbReference>